<organism evidence="1 2">
    <name type="scientific">Streptomyces axinellae</name>
    <dbReference type="NCBI Taxonomy" id="552788"/>
    <lineage>
        <taxon>Bacteria</taxon>
        <taxon>Bacillati</taxon>
        <taxon>Actinomycetota</taxon>
        <taxon>Actinomycetes</taxon>
        <taxon>Kitasatosporales</taxon>
        <taxon>Streptomycetaceae</taxon>
        <taxon>Streptomyces</taxon>
    </lineage>
</organism>
<evidence type="ECO:0000313" key="2">
    <source>
        <dbReference type="Proteomes" id="UP001501447"/>
    </source>
</evidence>
<dbReference type="Proteomes" id="UP001501447">
    <property type="component" value="Unassembled WGS sequence"/>
</dbReference>
<reference evidence="2" key="1">
    <citation type="journal article" date="2019" name="Int. J. Syst. Evol. Microbiol.">
        <title>The Global Catalogue of Microorganisms (GCM) 10K type strain sequencing project: providing services to taxonomists for standard genome sequencing and annotation.</title>
        <authorList>
            <consortium name="The Broad Institute Genomics Platform"/>
            <consortium name="The Broad Institute Genome Sequencing Center for Infectious Disease"/>
            <person name="Wu L."/>
            <person name="Ma J."/>
        </authorList>
    </citation>
    <scope>NUCLEOTIDE SEQUENCE [LARGE SCALE GENOMIC DNA]</scope>
    <source>
        <strain evidence="2">JCM 16373</strain>
    </source>
</reference>
<keyword evidence="2" id="KW-1185">Reference proteome</keyword>
<name>A0ABP6CFW8_9ACTN</name>
<sequence length="62" mass="6549">MLTVRDLAQPQLAGEGVQEIDGRQVKHEGSLQGCVRADVSHAARKNGGEGWAQARITPGQGL</sequence>
<comment type="caution">
    <text evidence="1">The sequence shown here is derived from an EMBL/GenBank/DDBJ whole genome shotgun (WGS) entry which is preliminary data.</text>
</comment>
<protein>
    <submittedName>
        <fullName evidence="1">Uncharacterized protein</fullName>
    </submittedName>
</protein>
<accession>A0ABP6CFW8</accession>
<proteinExistence type="predicted"/>
<evidence type="ECO:0000313" key="1">
    <source>
        <dbReference type="EMBL" id="GAA2618187.1"/>
    </source>
</evidence>
<dbReference type="EMBL" id="BAAARJ010000010">
    <property type="protein sequence ID" value="GAA2618187.1"/>
    <property type="molecule type" value="Genomic_DNA"/>
</dbReference>
<gene>
    <name evidence="1" type="ORF">GCM10009863_35240</name>
</gene>